<dbReference type="AlphaFoldDB" id="A0A9P0ZNS3"/>
<name>A0A9P0ZNS3_CUSEU</name>
<evidence type="ECO:0000313" key="3">
    <source>
        <dbReference type="EMBL" id="CAH9105477.1"/>
    </source>
</evidence>
<dbReference type="OrthoDB" id="1938580at2759"/>
<dbReference type="PANTHER" id="PTHR31066:SF60">
    <property type="entry name" value="PB1 DOMAIN-CONTAINING PROTEIN"/>
    <property type="match status" value="1"/>
</dbReference>
<sequence length="298" mass="32969">MENHRSSNCGGRGDGEASKCKVKLMCSYGGKIQQRQRDNQLAYVGGDTKILTVDRKIRFSEIFSKLSALCNCGDNGELCMKYQLPGEDLDALVSLIDDDDVEQMMVEYERMHRVSTKPARLRLFLFNPNRHVKPESEPPLNPDFLFGFDKDYQPSITPTKQDLLQLQIPGMSAPESLAPKTQKEKDGAVPGNYGSGTNKLMVLQSHLPPHLQGFPEPHVTSGVVYPNGLKMVYGLPVLAEGYHTGNLGRFSVVAGGGQNRETPIYNVFPRMPSVSVLEHNQSTGEMLNHPINVDQPIG</sequence>
<feature type="domain" description="PB1" evidence="2">
    <location>
        <begin position="36"/>
        <end position="128"/>
    </location>
</feature>
<evidence type="ECO:0000259" key="2">
    <source>
        <dbReference type="SMART" id="SM00666"/>
    </source>
</evidence>
<dbReference type="EMBL" id="CAMAPE010000048">
    <property type="protein sequence ID" value="CAH9105477.1"/>
    <property type="molecule type" value="Genomic_DNA"/>
</dbReference>
<dbReference type="CDD" id="cd06410">
    <property type="entry name" value="PB1_UP2"/>
    <property type="match status" value="1"/>
</dbReference>
<proteinExistence type="predicted"/>
<feature type="region of interest" description="Disordered" evidence="1">
    <location>
        <begin position="173"/>
        <end position="195"/>
    </location>
</feature>
<dbReference type="Proteomes" id="UP001152484">
    <property type="component" value="Unassembled WGS sequence"/>
</dbReference>
<organism evidence="3 4">
    <name type="scientific">Cuscuta europaea</name>
    <name type="common">European dodder</name>
    <dbReference type="NCBI Taxonomy" id="41803"/>
    <lineage>
        <taxon>Eukaryota</taxon>
        <taxon>Viridiplantae</taxon>
        <taxon>Streptophyta</taxon>
        <taxon>Embryophyta</taxon>
        <taxon>Tracheophyta</taxon>
        <taxon>Spermatophyta</taxon>
        <taxon>Magnoliopsida</taxon>
        <taxon>eudicotyledons</taxon>
        <taxon>Gunneridae</taxon>
        <taxon>Pentapetalae</taxon>
        <taxon>asterids</taxon>
        <taxon>lamiids</taxon>
        <taxon>Solanales</taxon>
        <taxon>Convolvulaceae</taxon>
        <taxon>Cuscuteae</taxon>
        <taxon>Cuscuta</taxon>
        <taxon>Cuscuta subgen. Cuscuta</taxon>
    </lineage>
</organism>
<dbReference type="SMART" id="SM00666">
    <property type="entry name" value="PB1"/>
    <property type="match status" value="1"/>
</dbReference>
<evidence type="ECO:0000313" key="4">
    <source>
        <dbReference type="Proteomes" id="UP001152484"/>
    </source>
</evidence>
<comment type="caution">
    <text evidence="3">The sequence shown here is derived from an EMBL/GenBank/DDBJ whole genome shotgun (WGS) entry which is preliminary data.</text>
</comment>
<dbReference type="PANTHER" id="PTHR31066">
    <property type="entry name" value="OS05G0427100 PROTEIN-RELATED"/>
    <property type="match status" value="1"/>
</dbReference>
<keyword evidence="4" id="KW-1185">Reference proteome</keyword>
<dbReference type="Pfam" id="PF00564">
    <property type="entry name" value="PB1"/>
    <property type="match status" value="1"/>
</dbReference>
<dbReference type="Gene3D" id="3.10.20.90">
    <property type="entry name" value="Phosphatidylinositol 3-kinase Catalytic Subunit, Chain A, domain 1"/>
    <property type="match status" value="1"/>
</dbReference>
<evidence type="ECO:0000256" key="1">
    <source>
        <dbReference type="SAM" id="MobiDB-lite"/>
    </source>
</evidence>
<dbReference type="InterPro" id="IPR053198">
    <property type="entry name" value="Gynoecium_Dev_Regulator"/>
</dbReference>
<dbReference type="InterPro" id="IPR000270">
    <property type="entry name" value="PB1_dom"/>
</dbReference>
<accession>A0A9P0ZNS3</accession>
<protein>
    <recommendedName>
        <fullName evidence="2">PB1 domain-containing protein</fullName>
    </recommendedName>
</protein>
<gene>
    <name evidence="3" type="ORF">CEURO_LOCUS16914</name>
</gene>
<reference evidence="3" key="1">
    <citation type="submission" date="2022-07" db="EMBL/GenBank/DDBJ databases">
        <authorList>
            <person name="Macas J."/>
            <person name="Novak P."/>
            <person name="Neumann P."/>
        </authorList>
    </citation>
    <scope>NUCLEOTIDE SEQUENCE</scope>
</reference>
<dbReference type="SUPFAM" id="SSF54277">
    <property type="entry name" value="CAD &amp; PB1 domains"/>
    <property type="match status" value="1"/>
</dbReference>